<dbReference type="EMBL" id="JBBXMP010000113">
    <property type="protein sequence ID" value="KAL0062128.1"/>
    <property type="molecule type" value="Genomic_DNA"/>
</dbReference>
<feature type="region of interest" description="Disordered" evidence="1">
    <location>
        <begin position="20"/>
        <end position="49"/>
    </location>
</feature>
<gene>
    <name evidence="2" type="ORF">AAF712_010969</name>
</gene>
<sequence>MAPGKRRRIGVESFLDIAAAEDRDAYDEGESEVEEEHFELSDDDDIDPPAAQTTLSFEAPKDRQSFVDALCADLTSRYVKPHLISEASNMQQPVTTRPCRVSTLELATDTRTLQTNSLPSSSNSLVFAISATHAAAYIILVDHRPISAKESRKRRNLKATLKTPSDIPQVNKIDPWERAHTLGKNADRANLPSVHRDDLRREKETLFSRVCSGPYRGDVGLAIGLEKDEIDVREDEQLEEITNNKLKYRPAEKRRRDQAREWEQLRAEQRKWVKAISHEAELEPDLQWLEDSSIEQLLLATSIPPKLEDLFRQTNHPDLELAPFPHPSNWSFDEGEEVISAGVNATFKYLQANARSNRQQLAVVHLRVQLAPKPTNNPYVLYPRPADETLEE</sequence>
<name>A0ABR2ZL96_9AGAR</name>
<accession>A0ABR2ZL96</accession>
<evidence type="ECO:0000313" key="3">
    <source>
        <dbReference type="Proteomes" id="UP001437256"/>
    </source>
</evidence>
<protein>
    <submittedName>
        <fullName evidence="2">Uncharacterized protein</fullName>
    </submittedName>
</protein>
<feature type="compositionally biased region" description="Acidic residues" evidence="1">
    <location>
        <begin position="24"/>
        <end position="47"/>
    </location>
</feature>
<organism evidence="2 3">
    <name type="scientific">Marasmius tenuissimus</name>
    <dbReference type="NCBI Taxonomy" id="585030"/>
    <lineage>
        <taxon>Eukaryota</taxon>
        <taxon>Fungi</taxon>
        <taxon>Dikarya</taxon>
        <taxon>Basidiomycota</taxon>
        <taxon>Agaricomycotina</taxon>
        <taxon>Agaricomycetes</taxon>
        <taxon>Agaricomycetidae</taxon>
        <taxon>Agaricales</taxon>
        <taxon>Marasmiineae</taxon>
        <taxon>Marasmiaceae</taxon>
        <taxon>Marasmius</taxon>
    </lineage>
</organism>
<reference evidence="2 3" key="1">
    <citation type="submission" date="2024-05" db="EMBL/GenBank/DDBJ databases">
        <title>A draft genome resource for the thread blight pathogen Marasmius tenuissimus strain MS-2.</title>
        <authorList>
            <person name="Yulfo-Soto G.E."/>
            <person name="Baruah I.K."/>
            <person name="Amoako-Attah I."/>
            <person name="Bukari Y."/>
            <person name="Meinhardt L.W."/>
            <person name="Bailey B.A."/>
            <person name="Cohen S.P."/>
        </authorList>
    </citation>
    <scope>NUCLEOTIDE SEQUENCE [LARGE SCALE GENOMIC DNA]</scope>
    <source>
        <strain evidence="2 3">MS-2</strain>
    </source>
</reference>
<dbReference type="Proteomes" id="UP001437256">
    <property type="component" value="Unassembled WGS sequence"/>
</dbReference>
<keyword evidence="3" id="KW-1185">Reference proteome</keyword>
<comment type="caution">
    <text evidence="2">The sequence shown here is derived from an EMBL/GenBank/DDBJ whole genome shotgun (WGS) entry which is preliminary data.</text>
</comment>
<proteinExistence type="predicted"/>
<evidence type="ECO:0000313" key="2">
    <source>
        <dbReference type="EMBL" id="KAL0062128.1"/>
    </source>
</evidence>
<evidence type="ECO:0000256" key="1">
    <source>
        <dbReference type="SAM" id="MobiDB-lite"/>
    </source>
</evidence>